<dbReference type="EMBL" id="LGTQ01000006">
    <property type="protein sequence ID" value="KPM48568.1"/>
    <property type="molecule type" value="Genomic_DNA"/>
</dbReference>
<dbReference type="Pfam" id="PF00550">
    <property type="entry name" value="PP-binding"/>
    <property type="match status" value="1"/>
</dbReference>
<keyword evidence="3" id="KW-1185">Reference proteome</keyword>
<comment type="caution">
    <text evidence="2">The sequence shown here is derived from an EMBL/GenBank/DDBJ whole genome shotgun (WGS) entry which is preliminary data.</text>
</comment>
<accession>A0A0P7C7Y8</accession>
<dbReference type="InterPro" id="IPR036736">
    <property type="entry name" value="ACP-like_sf"/>
</dbReference>
<dbReference type="Proteomes" id="UP000050454">
    <property type="component" value="Unassembled WGS sequence"/>
</dbReference>
<evidence type="ECO:0000313" key="3">
    <source>
        <dbReference type="Proteomes" id="UP000050454"/>
    </source>
</evidence>
<dbReference type="Gene3D" id="1.10.1200.10">
    <property type="entry name" value="ACP-like"/>
    <property type="match status" value="1"/>
</dbReference>
<dbReference type="OrthoDB" id="675004at2"/>
<dbReference type="RefSeq" id="WP_055146430.1">
    <property type="nucleotide sequence ID" value="NZ_CAKZPM010000041.1"/>
</dbReference>
<feature type="domain" description="Carrier" evidence="1">
    <location>
        <begin position="1"/>
        <end position="76"/>
    </location>
</feature>
<dbReference type="InterPro" id="IPR009081">
    <property type="entry name" value="PP-bd_ACP"/>
</dbReference>
<dbReference type="PROSITE" id="PS50075">
    <property type="entry name" value="CARRIER"/>
    <property type="match status" value="1"/>
</dbReference>
<gene>
    <name evidence="2" type="ORF">AFM12_08105</name>
</gene>
<dbReference type="STRING" id="1605367.AFM12_08105"/>
<proteinExistence type="predicted"/>
<dbReference type="AlphaFoldDB" id="A0A0P7C7Y8"/>
<evidence type="ECO:0000313" key="2">
    <source>
        <dbReference type="EMBL" id="KPM48568.1"/>
    </source>
</evidence>
<organism evidence="2 3">
    <name type="scientific">Jiulongibacter sediminis</name>
    <dbReference type="NCBI Taxonomy" id="1605367"/>
    <lineage>
        <taxon>Bacteria</taxon>
        <taxon>Pseudomonadati</taxon>
        <taxon>Bacteroidota</taxon>
        <taxon>Cytophagia</taxon>
        <taxon>Cytophagales</taxon>
        <taxon>Leadbetterellaceae</taxon>
        <taxon>Jiulongibacter</taxon>
    </lineage>
</organism>
<evidence type="ECO:0000259" key="1">
    <source>
        <dbReference type="PROSITE" id="PS50075"/>
    </source>
</evidence>
<name>A0A0P7C7Y8_9BACT</name>
<sequence>MNKEEFIQFFAEQFDETEPEEFKAETEFRQLEEWDSMVALMVIAMIDEEYNVKVSGDDIRNSTTIADLMAVVESKK</sequence>
<reference evidence="2 3" key="1">
    <citation type="submission" date="2015-07" db="EMBL/GenBank/DDBJ databases">
        <title>The draft genome sequence of Leadbetterella sp. JN14-9.</title>
        <authorList>
            <person name="Liu Y."/>
            <person name="Du J."/>
            <person name="Shao Z."/>
        </authorList>
    </citation>
    <scope>NUCLEOTIDE SEQUENCE [LARGE SCALE GENOMIC DNA]</scope>
    <source>
        <strain evidence="2 3">JN14-9</strain>
    </source>
</reference>
<dbReference type="SUPFAM" id="SSF47336">
    <property type="entry name" value="ACP-like"/>
    <property type="match status" value="1"/>
</dbReference>
<protein>
    <submittedName>
        <fullName evidence="2">Acyl carrier protein</fullName>
    </submittedName>
</protein>